<dbReference type="InterPro" id="IPR037185">
    <property type="entry name" value="EmrE-like"/>
</dbReference>
<dbReference type="HOGENOM" id="CLU_882399_0_0_4"/>
<sequence>MKALRTGYLSIAVYCVSTALSAVWVTFSFSQISGAALTFITLLTAFVIFFGAHLLSGGRPSRLLRTHLADVVILNVLTVAAWFFMFLALQRIEASVESAIYQGCVPVAVLVCVVYTRQVPFQSLRTLGCVLISLCLFGLVAARITTAGAIVIAPARLYAGIALATVAGLAGGLYVYWSGKVVRQSQCATLDILSNRFYLLLVVTGATGYAQFSGATAESFAPALIGKLVLLSMVSVVIPAFTLQHAIGSLGASRVSIITPFVPALALVVEQRLAGWPSPVVPALIVATCVAIVLSNVWLTVQASAKIPVR</sequence>
<feature type="transmembrane region" description="Helical" evidence="1">
    <location>
        <begin position="220"/>
        <end position="243"/>
    </location>
</feature>
<dbReference type="OrthoDB" id="6991460at2"/>
<dbReference type="SUPFAM" id="SSF103481">
    <property type="entry name" value="Multidrug resistance efflux transporter EmrE"/>
    <property type="match status" value="1"/>
</dbReference>
<feature type="transmembrane region" description="Helical" evidence="1">
    <location>
        <begin position="255"/>
        <end position="274"/>
    </location>
</feature>
<gene>
    <name evidence="3" type="ordered locus">Veis_4278</name>
</gene>
<feature type="transmembrane region" description="Helical" evidence="1">
    <location>
        <begin position="128"/>
        <end position="151"/>
    </location>
</feature>
<name>A1WQS6_VEREI</name>
<feature type="transmembrane region" description="Helical" evidence="1">
    <location>
        <begin position="280"/>
        <end position="301"/>
    </location>
</feature>
<feature type="domain" description="EamA" evidence="2">
    <location>
        <begin position="6"/>
        <end position="138"/>
    </location>
</feature>
<feature type="transmembrane region" description="Helical" evidence="1">
    <location>
        <begin position="197"/>
        <end position="214"/>
    </location>
</feature>
<dbReference type="InterPro" id="IPR000620">
    <property type="entry name" value="EamA_dom"/>
</dbReference>
<accession>A1WQS6</accession>
<evidence type="ECO:0000313" key="4">
    <source>
        <dbReference type="Proteomes" id="UP000000374"/>
    </source>
</evidence>
<dbReference type="AlphaFoldDB" id="A1WQS6"/>
<evidence type="ECO:0000259" key="2">
    <source>
        <dbReference type="Pfam" id="PF00892"/>
    </source>
</evidence>
<dbReference type="KEGG" id="vei:Veis_4278"/>
<proteinExistence type="predicted"/>
<feature type="transmembrane region" description="Helical" evidence="1">
    <location>
        <begin position="68"/>
        <end position="87"/>
    </location>
</feature>
<dbReference type="eggNOG" id="COG0697">
    <property type="taxonomic scope" value="Bacteria"/>
</dbReference>
<keyword evidence="1" id="KW-0472">Membrane</keyword>
<feature type="transmembrane region" description="Helical" evidence="1">
    <location>
        <begin position="99"/>
        <end position="116"/>
    </location>
</feature>
<reference evidence="4" key="1">
    <citation type="submission" date="2006-12" db="EMBL/GenBank/DDBJ databases">
        <title>Complete sequence of chromosome 1 of Verminephrobacter eiseniae EF01-2.</title>
        <authorList>
            <person name="Copeland A."/>
            <person name="Lucas S."/>
            <person name="Lapidus A."/>
            <person name="Barry K."/>
            <person name="Detter J.C."/>
            <person name="Glavina del Rio T."/>
            <person name="Dalin E."/>
            <person name="Tice H."/>
            <person name="Pitluck S."/>
            <person name="Chertkov O."/>
            <person name="Brettin T."/>
            <person name="Bruce D."/>
            <person name="Han C."/>
            <person name="Tapia R."/>
            <person name="Gilna P."/>
            <person name="Schmutz J."/>
            <person name="Larimer F."/>
            <person name="Land M."/>
            <person name="Hauser L."/>
            <person name="Kyrpides N."/>
            <person name="Kim E."/>
            <person name="Stahl D."/>
            <person name="Richardson P."/>
        </authorList>
    </citation>
    <scope>NUCLEOTIDE SEQUENCE [LARGE SCALE GENOMIC DNA]</scope>
    <source>
        <strain evidence="4">EF01-2</strain>
    </source>
</reference>
<dbReference type="EMBL" id="CP000542">
    <property type="protein sequence ID" value="ABM59983.1"/>
    <property type="molecule type" value="Genomic_DNA"/>
</dbReference>
<keyword evidence="1" id="KW-0812">Transmembrane</keyword>
<keyword evidence="4" id="KW-1185">Reference proteome</keyword>
<keyword evidence="1" id="KW-1133">Transmembrane helix</keyword>
<dbReference type="Pfam" id="PF00892">
    <property type="entry name" value="EamA"/>
    <property type="match status" value="1"/>
</dbReference>
<evidence type="ECO:0000256" key="1">
    <source>
        <dbReference type="SAM" id="Phobius"/>
    </source>
</evidence>
<dbReference type="Proteomes" id="UP000000374">
    <property type="component" value="Chromosome"/>
</dbReference>
<feature type="transmembrane region" description="Helical" evidence="1">
    <location>
        <begin position="7"/>
        <end position="29"/>
    </location>
</feature>
<feature type="transmembrane region" description="Helical" evidence="1">
    <location>
        <begin position="35"/>
        <end position="56"/>
    </location>
</feature>
<feature type="transmembrane region" description="Helical" evidence="1">
    <location>
        <begin position="157"/>
        <end position="177"/>
    </location>
</feature>
<evidence type="ECO:0000313" key="3">
    <source>
        <dbReference type="EMBL" id="ABM59983.1"/>
    </source>
</evidence>
<organism evidence="3 4">
    <name type="scientific">Verminephrobacter eiseniae (strain EF01-2)</name>
    <dbReference type="NCBI Taxonomy" id="391735"/>
    <lineage>
        <taxon>Bacteria</taxon>
        <taxon>Pseudomonadati</taxon>
        <taxon>Pseudomonadota</taxon>
        <taxon>Betaproteobacteria</taxon>
        <taxon>Burkholderiales</taxon>
        <taxon>Comamonadaceae</taxon>
        <taxon>Verminephrobacter</taxon>
    </lineage>
</organism>
<dbReference type="GO" id="GO:0016020">
    <property type="term" value="C:membrane"/>
    <property type="evidence" value="ECO:0007669"/>
    <property type="project" value="InterPro"/>
</dbReference>
<protein>
    <recommendedName>
        <fullName evidence="2">EamA domain-containing protein</fullName>
    </recommendedName>
</protein>